<dbReference type="InterPro" id="IPR012677">
    <property type="entry name" value="Nucleotide-bd_a/b_plait_sf"/>
</dbReference>
<evidence type="ECO:0000313" key="15">
    <source>
        <dbReference type="Proteomes" id="UP000078512"/>
    </source>
</evidence>
<dbReference type="Gene3D" id="2.40.100.10">
    <property type="entry name" value="Cyclophilin-like"/>
    <property type="match status" value="1"/>
</dbReference>
<dbReference type="InterPro" id="IPR000504">
    <property type="entry name" value="RRM_dom"/>
</dbReference>
<dbReference type="InterPro" id="IPR035538">
    <property type="entry name" value="Cyclophilin_PPIL4"/>
</dbReference>
<feature type="domain" description="PPIase cyclophilin-type" evidence="12">
    <location>
        <begin position="6"/>
        <end position="187"/>
    </location>
</feature>
<dbReference type="PANTHER" id="PTHR45843">
    <property type="entry name" value="PEPTIDYL-PROLYL CIS-TRANS ISOMERASE-LIKE 4"/>
    <property type="match status" value="1"/>
</dbReference>
<dbReference type="PROSITE" id="PS50072">
    <property type="entry name" value="CSA_PPIASE_2"/>
    <property type="match status" value="1"/>
</dbReference>
<comment type="subcellular location">
    <subcellularLocation>
        <location evidence="3 10">Nucleus</location>
    </subcellularLocation>
</comment>
<feature type="compositionally biased region" description="Basic and acidic residues" evidence="11">
    <location>
        <begin position="494"/>
        <end position="508"/>
    </location>
</feature>
<dbReference type="GO" id="GO:0005634">
    <property type="term" value="C:nucleus"/>
    <property type="evidence" value="ECO:0007669"/>
    <property type="project" value="UniProtKB-SubCell"/>
</dbReference>
<dbReference type="CDD" id="cd01921">
    <property type="entry name" value="cyclophilin_RRM"/>
    <property type="match status" value="1"/>
</dbReference>
<dbReference type="Pfam" id="PF00160">
    <property type="entry name" value="Pro_isomerase"/>
    <property type="match status" value="1"/>
</dbReference>
<comment type="similarity">
    <text evidence="4 10">Belongs to the cyclophilin-type PPIase family. PPIL4 subfamily.</text>
</comment>
<gene>
    <name evidence="14" type="ORF">K457DRAFT_138999</name>
</gene>
<feature type="compositionally biased region" description="Basic and acidic residues" evidence="11">
    <location>
        <begin position="413"/>
        <end position="464"/>
    </location>
</feature>
<dbReference type="GO" id="GO:0003755">
    <property type="term" value="F:peptidyl-prolyl cis-trans isomerase activity"/>
    <property type="evidence" value="ECO:0007669"/>
    <property type="project" value="UniProtKB-UniRule"/>
</dbReference>
<dbReference type="FunFam" id="2.40.100.10:FF:000015">
    <property type="entry name" value="Peptidyl-prolyl cis-trans isomerase"/>
    <property type="match status" value="1"/>
</dbReference>
<evidence type="ECO:0000256" key="11">
    <source>
        <dbReference type="SAM" id="MobiDB-lite"/>
    </source>
</evidence>
<dbReference type="PROSITE" id="PS50102">
    <property type="entry name" value="RRM"/>
    <property type="match status" value="1"/>
</dbReference>
<accession>A0A197JUK8</accession>
<sequence length="508" mass="56868">MSVLIETSVGDVVIDLYTKEAPTTCLNFLKLCKVKYYNFCCFHNVQRDFMIQTGDPTATGKGGESVFSLLDSKTLQKKYLPAEIHPKLKHRERGTVSMAIAGASTGAQQDVNNVLGASGTGGDAGAGGVIGSQFFITMGENLDYLDGKYTVFGKVAEGMEVLEKINAAYTDSEFRPFKDIRIKHTIVLDDPFPDPEGLVVPDESPLPTQAMLDTVRIGDDEEIESLLPPEEEERIRRQKEAQARALTLEMVGDLPFAEIKPPENVLFVAQLNPATRSEDLELIFSRFGLILSCEVIRDKKTGDSLCYAFIEFEKEEECSEAYFKMNNVLIDDRRIHVDFSQSVSKLHKDWMVKKVGAKKGGGVAEDLNLEQRSRYREGGSGGGAGGRKYDMVFEDDRASARSGNSRNGGGDGRSSHRDDHRDRDRERERDRDRSSRDSRSTRDRDEHHRGSSHRDSGSSRRPHESSSGSSNRRRSRSRSGSPRRKPTSSSSSTRDNRYDDRRSSDRRR</sequence>
<evidence type="ECO:0000259" key="13">
    <source>
        <dbReference type="PROSITE" id="PS50102"/>
    </source>
</evidence>
<dbReference type="PANTHER" id="PTHR45843:SF1">
    <property type="entry name" value="PEPTIDYL-PROLYL CIS-TRANS ISOMERASE-LIKE 4"/>
    <property type="match status" value="1"/>
</dbReference>
<dbReference type="EMBL" id="KV442051">
    <property type="protein sequence ID" value="OAQ28116.1"/>
    <property type="molecule type" value="Genomic_DNA"/>
</dbReference>
<evidence type="ECO:0000259" key="12">
    <source>
        <dbReference type="PROSITE" id="PS50072"/>
    </source>
</evidence>
<organism evidence="14 15">
    <name type="scientific">Linnemannia elongata AG-77</name>
    <dbReference type="NCBI Taxonomy" id="1314771"/>
    <lineage>
        <taxon>Eukaryota</taxon>
        <taxon>Fungi</taxon>
        <taxon>Fungi incertae sedis</taxon>
        <taxon>Mucoromycota</taxon>
        <taxon>Mortierellomycotina</taxon>
        <taxon>Mortierellomycetes</taxon>
        <taxon>Mortierellales</taxon>
        <taxon>Mortierellaceae</taxon>
        <taxon>Linnemannia</taxon>
    </lineage>
</organism>
<dbReference type="EC" id="5.2.1.8" evidence="10"/>
<evidence type="ECO:0000313" key="14">
    <source>
        <dbReference type="EMBL" id="OAQ28116.1"/>
    </source>
</evidence>
<keyword evidence="7 10" id="KW-0413">Isomerase</keyword>
<dbReference type="GO" id="GO:0000785">
    <property type="term" value="C:chromatin"/>
    <property type="evidence" value="ECO:0007669"/>
    <property type="project" value="EnsemblFungi"/>
</dbReference>
<evidence type="ECO:0000256" key="10">
    <source>
        <dbReference type="RuleBase" id="RU365081"/>
    </source>
</evidence>
<keyword evidence="8 10" id="KW-0539">Nucleus</keyword>
<evidence type="ECO:0000256" key="6">
    <source>
        <dbReference type="ARBA" id="ARBA00023110"/>
    </source>
</evidence>
<dbReference type="PRINTS" id="PR00153">
    <property type="entry name" value="CSAPPISMRASE"/>
</dbReference>
<evidence type="ECO:0000256" key="8">
    <source>
        <dbReference type="ARBA" id="ARBA00023242"/>
    </source>
</evidence>
<dbReference type="InterPro" id="IPR035542">
    <property type="entry name" value="CRIP"/>
</dbReference>
<feature type="region of interest" description="Disordered" evidence="11">
    <location>
        <begin position="398"/>
        <end position="508"/>
    </location>
</feature>
<dbReference type="Gene3D" id="3.30.70.330">
    <property type="match status" value="1"/>
</dbReference>
<feature type="compositionally biased region" description="Basic residues" evidence="11">
    <location>
        <begin position="471"/>
        <end position="486"/>
    </location>
</feature>
<evidence type="ECO:0000256" key="1">
    <source>
        <dbReference type="ARBA" id="ARBA00000971"/>
    </source>
</evidence>
<dbReference type="SUPFAM" id="SSF54928">
    <property type="entry name" value="RNA-binding domain, RBD"/>
    <property type="match status" value="1"/>
</dbReference>
<dbReference type="SMART" id="SM00360">
    <property type="entry name" value="RRM"/>
    <property type="match status" value="1"/>
</dbReference>
<dbReference type="GO" id="GO:0006357">
    <property type="term" value="P:regulation of transcription by RNA polymerase II"/>
    <property type="evidence" value="ECO:0007669"/>
    <property type="project" value="EnsemblFungi"/>
</dbReference>
<dbReference type="GO" id="GO:0003723">
    <property type="term" value="F:RNA binding"/>
    <property type="evidence" value="ECO:0007669"/>
    <property type="project" value="UniProtKB-UniRule"/>
</dbReference>
<comment type="catalytic activity">
    <reaction evidence="1 10">
        <text>[protein]-peptidylproline (omega=180) = [protein]-peptidylproline (omega=0)</text>
        <dbReference type="Rhea" id="RHEA:16237"/>
        <dbReference type="Rhea" id="RHEA-COMP:10747"/>
        <dbReference type="Rhea" id="RHEA-COMP:10748"/>
        <dbReference type="ChEBI" id="CHEBI:83833"/>
        <dbReference type="ChEBI" id="CHEBI:83834"/>
        <dbReference type="EC" id="5.2.1.8"/>
    </reaction>
</comment>
<dbReference type="SUPFAM" id="SSF50891">
    <property type="entry name" value="Cyclophilin-like"/>
    <property type="match status" value="1"/>
</dbReference>
<dbReference type="OrthoDB" id="2083at2759"/>
<dbReference type="FunFam" id="3.30.70.330:FF:000287">
    <property type="entry name" value="Peptidyl-prolyl cis-trans isomerase"/>
    <property type="match status" value="1"/>
</dbReference>
<evidence type="ECO:0000256" key="7">
    <source>
        <dbReference type="ARBA" id="ARBA00023235"/>
    </source>
</evidence>
<name>A0A197JUK8_9FUNG</name>
<dbReference type="CDD" id="cd12235">
    <property type="entry name" value="RRM_PPIL4"/>
    <property type="match status" value="1"/>
</dbReference>
<protein>
    <recommendedName>
        <fullName evidence="10">Peptidyl-prolyl cis-trans isomerase</fullName>
        <shortName evidence="10">PPIase</shortName>
        <ecNumber evidence="10">5.2.1.8</ecNumber>
    </recommendedName>
</protein>
<evidence type="ECO:0000256" key="4">
    <source>
        <dbReference type="ARBA" id="ARBA00010739"/>
    </source>
</evidence>
<proteinExistence type="inferred from homology"/>
<dbReference type="InterPro" id="IPR029000">
    <property type="entry name" value="Cyclophilin-like_dom_sf"/>
</dbReference>
<evidence type="ECO:0000256" key="2">
    <source>
        <dbReference type="ARBA" id="ARBA00002388"/>
    </source>
</evidence>
<dbReference type="Pfam" id="PF00076">
    <property type="entry name" value="RRM_1"/>
    <property type="match status" value="1"/>
</dbReference>
<keyword evidence="6 10" id="KW-0697">Rotamase</keyword>
<dbReference type="STRING" id="1314771.A0A197JUK8"/>
<reference evidence="14 15" key="1">
    <citation type="submission" date="2016-05" db="EMBL/GenBank/DDBJ databases">
        <title>Genome sequencing reveals origins of a unique bacterial endosymbiosis in the earliest lineages of terrestrial Fungi.</title>
        <authorList>
            <consortium name="DOE Joint Genome Institute"/>
            <person name="Uehling J."/>
            <person name="Gryganskyi A."/>
            <person name="Hameed K."/>
            <person name="Tschaplinski T."/>
            <person name="Misztal P."/>
            <person name="Wu S."/>
            <person name="Desiro A."/>
            <person name="Vande Pol N."/>
            <person name="Du Z.-Y."/>
            <person name="Zienkiewicz A."/>
            <person name="Zienkiewicz K."/>
            <person name="Morin E."/>
            <person name="Tisserant E."/>
            <person name="Splivallo R."/>
            <person name="Hainaut M."/>
            <person name="Henrissat B."/>
            <person name="Ohm R."/>
            <person name="Kuo A."/>
            <person name="Yan J."/>
            <person name="Lipzen A."/>
            <person name="Nolan M."/>
            <person name="Labutti K."/>
            <person name="Barry K."/>
            <person name="Goldstein A."/>
            <person name="Labbe J."/>
            <person name="Schadt C."/>
            <person name="Tuskan G."/>
            <person name="Grigoriev I."/>
            <person name="Martin F."/>
            <person name="Vilgalys R."/>
            <person name="Bonito G."/>
        </authorList>
    </citation>
    <scope>NUCLEOTIDE SEQUENCE [LARGE SCALE GENOMIC DNA]</scope>
    <source>
        <strain evidence="14 15">AG-77</strain>
    </source>
</reference>
<evidence type="ECO:0000256" key="9">
    <source>
        <dbReference type="PROSITE-ProRule" id="PRU00176"/>
    </source>
</evidence>
<feature type="domain" description="RRM" evidence="13">
    <location>
        <begin position="264"/>
        <end position="342"/>
    </location>
</feature>
<dbReference type="InterPro" id="IPR035979">
    <property type="entry name" value="RBD_domain_sf"/>
</dbReference>
<dbReference type="InterPro" id="IPR002130">
    <property type="entry name" value="Cyclophilin-type_PPIase_dom"/>
</dbReference>
<keyword evidence="15" id="KW-1185">Reference proteome</keyword>
<evidence type="ECO:0000256" key="5">
    <source>
        <dbReference type="ARBA" id="ARBA00022884"/>
    </source>
</evidence>
<dbReference type="AlphaFoldDB" id="A0A197JUK8"/>
<keyword evidence="5 9" id="KW-0694">RNA-binding</keyword>
<dbReference type="Proteomes" id="UP000078512">
    <property type="component" value="Unassembled WGS sequence"/>
</dbReference>
<evidence type="ECO:0000256" key="3">
    <source>
        <dbReference type="ARBA" id="ARBA00004123"/>
    </source>
</evidence>
<comment type="function">
    <text evidence="2 10">PPIases accelerate the folding of proteins. It catalyzes the cis-trans isomerization of proline imidic peptide bonds in oligopeptides.</text>
</comment>